<dbReference type="Proteomes" id="UP000321567">
    <property type="component" value="Unassembled WGS sequence"/>
</dbReference>
<keyword evidence="2" id="KW-1185">Reference proteome</keyword>
<dbReference type="AlphaFoldDB" id="A0A512H6C1"/>
<reference evidence="1 2" key="1">
    <citation type="submission" date="2019-07" db="EMBL/GenBank/DDBJ databases">
        <title>Whole genome shotgun sequence of Rhodospirillum oryzae NBRC 107573.</title>
        <authorList>
            <person name="Hosoyama A."/>
            <person name="Uohara A."/>
            <person name="Ohji S."/>
            <person name="Ichikawa N."/>
        </authorList>
    </citation>
    <scope>NUCLEOTIDE SEQUENCE [LARGE SCALE GENOMIC DNA]</scope>
    <source>
        <strain evidence="1 2">NBRC 107573</strain>
    </source>
</reference>
<proteinExistence type="predicted"/>
<accession>A0A512H6C1</accession>
<name>A0A512H6C1_9PROT</name>
<organism evidence="1 2">
    <name type="scientific">Pararhodospirillum oryzae</name>
    <dbReference type="NCBI Taxonomy" id="478448"/>
    <lineage>
        <taxon>Bacteria</taxon>
        <taxon>Pseudomonadati</taxon>
        <taxon>Pseudomonadota</taxon>
        <taxon>Alphaproteobacteria</taxon>
        <taxon>Rhodospirillales</taxon>
        <taxon>Rhodospirillaceae</taxon>
        <taxon>Pararhodospirillum</taxon>
    </lineage>
</organism>
<gene>
    <name evidence="1" type="ORF">ROR02_11150</name>
</gene>
<dbReference type="EMBL" id="BJZO01000023">
    <property type="protein sequence ID" value="GEO80984.1"/>
    <property type="molecule type" value="Genomic_DNA"/>
</dbReference>
<protein>
    <submittedName>
        <fullName evidence="1">Uncharacterized protein</fullName>
    </submittedName>
</protein>
<sequence length="149" mass="16585">MPAMSLLSLLLGPPKRPAPIDPFWRRNGSLKYPTLVSLATRPQELRGYGGVFVVWHIGVQGRWVYCGHSPALDEAALALFEAPTIREWEQRGALVFTWAPVREDRRDGVVAYLRDTLPFEIKNEGLDERLGMAAGRLATAQRVPVLPPG</sequence>
<evidence type="ECO:0000313" key="2">
    <source>
        <dbReference type="Proteomes" id="UP000321567"/>
    </source>
</evidence>
<evidence type="ECO:0000313" key="1">
    <source>
        <dbReference type="EMBL" id="GEO80984.1"/>
    </source>
</evidence>
<comment type="caution">
    <text evidence="1">The sequence shown here is derived from an EMBL/GenBank/DDBJ whole genome shotgun (WGS) entry which is preliminary data.</text>
</comment>